<evidence type="ECO:0000256" key="3">
    <source>
        <dbReference type="ARBA" id="ARBA00022485"/>
    </source>
</evidence>
<comment type="caution">
    <text evidence="12">The sequence shown here is derived from an EMBL/GenBank/DDBJ whole genome shotgun (WGS) entry which is preliminary data.</text>
</comment>
<dbReference type="NCBIfam" id="TIGR02486">
    <property type="entry name" value="RDH"/>
    <property type="match status" value="1"/>
</dbReference>
<evidence type="ECO:0000256" key="10">
    <source>
        <dbReference type="ARBA" id="ARBA00029374"/>
    </source>
</evidence>
<keyword evidence="3" id="KW-0004">4Fe-4S</keyword>
<name>A0A941F8S2_9BACT</name>
<keyword evidence="13" id="KW-1185">Reference proteome</keyword>
<dbReference type="InterPro" id="IPR012832">
    <property type="entry name" value="RDH"/>
</dbReference>
<evidence type="ECO:0000256" key="5">
    <source>
        <dbReference type="ARBA" id="ARBA00022729"/>
    </source>
</evidence>
<evidence type="ECO:0000256" key="1">
    <source>
        <dbReference type="ARBA" id="ARBA00004236"/>
    </source>
</evidence>
<protein>
    <submittedName>
        <fullName evidence="12">Reductive dehalogenase</fullName>
    </submittedName>
</protein>
<evidence type="ECO:0000256" key="4">
    <source>
        <dbReference type="ARBA" id="ARBA00022723"/>
    </source>
</evidence>
<keyword evidence="2" id="KW-1003">Cell membrane</keyword>
<evidence type="ECO:0000313" key="12">
    <source>
        <dbReference type="EMBL" id="MBR8537529.1"/>
    </source>
</evidence>
<dbReference type="EMBL" id="JAGTAR010000033">
    <property type="protein sequence ID" value="MBR8537529.1"/>
    <property type="molecule type" value="Genomic_DNA"/>
</dbReference>
<keyword evidence="7" id="KW-0408">Iron</keyword>
<dbReference type="InterPro" id="IPR006311">
    <property type="entry name" value="TAT_signal"/>
</dbReference>
<reference evidence="12" key="2">
    <citation type="submission" date="2021-04" db="EMBL/GenBank/DDBJ databases">
        <authorList>
            <person name="Zhang T."/>
            <person name="Zhang Y."/>
            <person name="Lu D."/>
            <person name="Zuo D."/>
            <person name="Du Z."/>
        </authorList>
    </citation>
    <scope>NUCLEOTIDE SEQUENCE</scope>
    <source>
        <strain evidence="12">JR1</strain>
    </source>
</reference>
<feature type="domain" description="4Fe-4S ferredoxin-type" evidence="11">
    <location>
        <begin position="324"/>
        <end position="354"/>
    </location>
</feature>
<evidence type="ECO:0000313" key="13">
    <source>
        <dbReference type="Proteomes" id="UP000679220"/>
    </source>
</evidence>
<organism evidence="12 13">
    <name type="scientific">Carboxylicivirga sediminis</name>
    <dbReference type="NCBI Taxonomy" id="2006564"/>
    <lineage>
        <taxon>Bacteria</taxon>
        <taxon>Pseudomonadati</taxon>
        <taxon>Bacteroidota</taxon>
        <taxon>Bacteroidia</taxon>
        <taxon>Marinilabiliales</taxon>
        <taxon>Marinilabiliaceae</taxon>
        <taxon>Carboxylicivirga</taxon>
    </lineage>
</organism>
<dbReference type="PANTHER" id="PTHR42827">
    <property type="entry name" value="IRON-SULFUR CLUSTER-BINDING PROTEIN-RELATED"/>
    <property type="match status" value="1"/>
</dbReference>
<dbReference type="InterPro" id="IPR017900">
    <property type="entry name" value="4Fe4S_Fe_S_CS"/>
</dbReference>
<comment type="subcellular location">
    <subcellularLocation>
        <location evidence="1">Cell membrane</location>
    </subcellularLocation>
</comment>
<evidence type="ECO:0000256" key="9">
    <source>
        <dbReference type="ARBA" id="ARBA00023136"/>
    </source>
</evidence>
<sequence>MATEKDKTKAAFGRREFLKIGSAGAVLGAAGIAAIPHKAAGEVLDKETKKAVIKPLEDFPVKISPDYKRFSQRNTVFSRAVGGIDPALAAKARTFERFETDESRPGFTRIDWALHHGSWAIEHAATPGSKFGMPNTGWYSWQQNLPEQRTNFLDLNYVNHERHEFTTKAEASAVIKRAARHFKADLVGIAPRNKMWDYDKHFVALNGQEIGWEEFPFKPKSVIVIGVEMDYENMATAPSYTVEGAIGEGYSQMAVTAFQLSVFLKNLGYKAVATGNDMGMSVPYGIAAGLGEGGRNGLLINYKYGPRFRIAKVYTDMDFVEYDKPVKFGVREFCKRCQRCADACPSKSIPKNVEPTMKPTHGGETWFNNPGVEKWYINAKTCFEYWCEGNNSCASCITSCPYNKPDFWHHKLVDKVSALMPGPVHSFMREMDIVFGYGDTFDEKAVKKFWADKDREYNGY</sequence>
<dbReference type="Proteomes" id="UP000679220">
    <property type="component" value="Unassembled WGS sequence"/>
</dbReference>
<keyword evidence="9" id="KW-0472">Membrane</keyword>
<accession>A0A941F8S2</accession>
<keyword evidence="8" id="KW-0411">Iron-sulfur</keyword>
<dbReference type="PANTHER" id="PTHR42827:SF1">
    <property type="entry name" value="IRON-SULFUR CLUSTER-BINDING PROTEIN"/>
    <property type="match status" value="1"/>
</dbReference>
<dbReference type="InterPro" id="IPR017896">
    <property type="entry name" value="4Fe4S_Fe-S-bd"/>
</dbReference>
<evidence type="ECO:0000256" key="6">
    <source>
        <dbReference type="ARBA" id="ARBA00022737"/>
    </source>
</evidence>
<evidence type="ECO:0000256" key="8">
    <source>
        <dbReference type="ARBA" id="ARBA00023014"/>
    </source>
</evidence>
<gene>
    <name evidence="12" type="ORF">KDU71_18310</name>
</gene>
<dbReference type="PROSITE" id="PS00198">
    <property type="entry name" value="4FE4S_FER_1"/>
    <property type="match status" value="1"/>
</dbReference>
<dbReference type="PROSITE" id="PS51379">
    <property type="entry name" value="4FE4S_FER_2"/>
    <property type="match status" value="1"/>
</dbReference>
<keyword evidence="4" id="KW-0479">Metal-binding</keyword>
<evidence type="ECO:0000256" key="7">
    <source>
        <dbReference type="ARBA" id="ARBA00023004"/>
    </source>
</evidence>
<comment type="cofactor">
    <cofactor evidence="10">
        <name>corrinoid</name>
        <dbReference type="ChEBI" id="CHEBI:33913"/>
    </cofactor>
</comment>
<keyword evidence="6" id="KW-0677">Repeat</keyword>
<proteinExistence type="predicted"/>
<dbReference type="RefSeq" id="WP_212192554.1">
    <property type="nucleotide sequence ID" value="NZ_JAGTAR010000033.1"/>
</dbReference>
<dbReference type="SUPFAM" id="SSF54862">
    <property type="entry name" value="4Fe-4S ferredoxins"/>
    <property type="match status" value="1"/>
</dbReference>
<dbReference type="GO" id="GO:0005886">
    <property type="term" value="C:plasma membrane"/>
    <property type="evidence" value="ECO:0007669"/>
    <property type="project" value="UniProtKB-SubCell"/>
</dbReference>
<dbReference type="GO" id="GO:0046872">
    <property type="term" value="F:metal ion binding"/>
    <property type="evidence" value="ECO:0007669"/>
    <property type="project" value="UniProtKB-KW"/>
</dbReference>
<dbReference type="PROSITE" id="PS51318">
    <property type="entry name" value="TAT"/>
    <property type="match status" value="1"/>
</dbReference>
<evidence type="ECO:0000256" key="2">
    <source>
        <dbReference type="ARBA" id="ARBA00022475"/>
    </source>
</evidence>
<dbReference type="AlphaFoldDB" id="A0A941F8S2"/>
<evidence type="ECO:0000259" key="11">
    <source>
        <dbReference type="PROSITE" id="PS51379"/>
    </source>
</evidence>
<dbReference type="GO" id="GO:0051539">
    <property type="term" value="F:4 iron, 4 sulfur cluster binding"/>
    <property type="evidence" value="ECO:0007669"/>
    <property type="project" value="UniProtKB-KW"/>
</dbReference>
<reference evidence="12" key="1">
    <citation type="journal article" date="2018" name="Int. J. Syst. Evol. Microbiol.">
        <title>Carboxylicivirga sediminis sp. nov., isolated from coastal sediment.</title>
        <authorList>
            <person name="Wang F.Q."/>
            <person name="Ren L.H."/>
            <person name="Zou R.J."/>
            <person name="Sun Y.Z."/>
            <person name="Liu X.J."/>
            <person name="Jiang F."/>
            <person name="Liu L.J."/>
        </authorList>
    </citation>
    <scope>NUCLEOTIDE SEQUENCE</scope>
    <source>
        <strain evidence="12">JR1</strain>
    </source>
</reference>
<keyword evidence="5" id="KW-0732">Signal</keyword>
<dbReference type="Gene3D" id="3.30.70.20">
    <property type="match status" value="1"/>
</dbReference>